<protein>
    <recommendedName>
        <fullName evidence="1">Aminoglycoside phosphotransferase domain-containing protein</fullName>
    </recommendedName>
</protein>
<reference evidence="3" key="1">
    <citation type="journal article" date="2009" name="Genome Res.">
        <title>Comparative genomic analyses of the human fungal pathogens Coccidioides and their relatives.</title>
        <authorList>
            <person name="Sharpton T.J."/>
            <person name="Stajich J.E."/>
            <person name="Rounsley S.D."/>
            <person name="Gardner M.J."/>
            <person name="Wortman J.R."/>
            <person name="Jordar V.S."/>
            <person name="Maiti R."/>
            <person name="Kodira C.D."/>
            <person name="Neafsey D.E."/>
            <person name="Zeng Q."/>
            <person name="Hung C.-Y."/>
            <person name="McMahan C."/>
            <person name="Muszewska A."/>
            <person name="Grynberg M."/>
            <person name="Mandel M.A."/>
            <person name="Kellner E.M."/>
            <person name="Barker B.M."/>
            <person name="Galgiani J.N."/>
            <person name="Orbach M.J."/>
            <person name="Kirkland T.N."/>
            <person name="Cole G.T."/>
            <person name="Henn M.R."/>
            <person name="Birren B.W."/>
            <person name="Taylor J.W."/>
        </authorList>
    </citation>
    <scope>NUCLEOTIDE SEQUENCE [LARGE SCALE GENOMIC DNA]</scope>
    <source>
        <strain evidence="3">UAMH 1704</strain>
    </source>
</reference>
<dbReference type="RefSeq" id="XP_002582893.1">
    <property type="nucleotide sequence ID" value="XM_002582847.1"/>
</dbReference>
<dbReference type="GeneID" id="8438869"/>
<dbReference type="InterPro" id="IPR051035">
    <property type="entry name" value="Mito_inheritance_9"/>
</dbReference>
<dbReference type="Pfam" id="PF01636">
    <property type="entry name" value="APH"/>
    <property type="match status" value="1"/>
</dbReference>
<dbReference type="Proteomes" id="UP000002058">
    <property type="component" value="Unassembled WGS sequence"/>
</dbReference>
<dbReference type="OrthoDB" id="2831558at2759"/>
<dbReference type="Gene3D" id="3.90.1200.10">
    <property type="match status" value="1"/>
</dbReference>
<dbReference type="AlphaFoldDB" id="C4JZR5"/>
<dbReference type="PANTHER" id="PTHR36091">
    <property type="entry name" value="ALTERED INHERITANCE OF MITOCHONDRIA PROTEIN 9, MITOCHONDRIAL"/>
    <property type="match status" value="1"/>
</dbReference>
<dbReference type="KEGG" id="ure:UREG_07666"/>
<dbReference type="VEuPathDB" id="FungiDB:UREG_07666"/>
<sequence length="483" mass="54887">MSASHSQACSSSFTALSPDHEFFRFTRGRFARNEANEMSQRYIYFDVEELARIGAAAVRTVCETPVSKVYSWNSKPNPVGAEYIVMEKVPGVPLDSVWSSMKFEDRVAVVKSIARHQEAWMSVSFGHFGGLYFAQDLDDLRHESMSYEKGGVTKLDETFASGHPQGERILITAGVWLNLTVDHYLTAIGRREIACVKTLPILPKSSVPLYGPGTYRPTKAKKLRALESYLTMIKNLRPVDNSITSCLWHGDIHVENIFVDSKSPRGMVGIIDWQSTELAPLFHHARQPPILDYDGPHLHGLERPSLPEDLPGLDTEAQREAIALYFKQVLCALYRTFIHKTNPRLYCALEVRQSPTFDLLLLARNLLIDGEATYLVRIVELESTWADLLITSNDKACQYPFLFSDEEKAEIERDVNGSLLGMQALQSAKESLRDLFPEQGIVRPEQYEEAKDALRQGKQFIIREFARDQYEEKVWEEESPFDN</sequence>
<feature type="domain" description="Aminoglycoside phosphotransferase" evidence="1">
    <location>
        <begin position="225"/>
        <end position="281"/>
    </location>
</feature>
<dbReference type="OMA" id="MMLFAQN"/>
<gene>
    <name evidence="2" type="ORF">UREG_07666</name>
</gene>
<dbReference type="GO" id="GO:0005739">
    <property type="term" value="C:mitochondrion"/>
    <property type="evidence" value="ECO:0007669"/>
    <property type="project" value="TreeGrafter"/>
</dbReference>
<proteinExistence type="predicted"/>
<accession>C4JZR5</accession>
<dbReference type="InterPro" id="IPR011009">
    <property type="entry name" value="Kinase-like_dom_sf"/>
</dbReference>
<evidence type="ECO:0000313" key="3">
    <source>
        <dbReference type="Proteomes" id="UP000002058"/>
    </source>
</evidence>
<dbReference type="InterPro" id="IPR002575">
    <property type="entry name" value="Aminoglycoside_PTrfase"/>
</dbReference>
<organism evidence="2 3">
    <name type="scientific">Uncinocarpus reesii (strain UAMH 1704)</name>
    <dbReference type="NCBI Taxonomy" id="336963"/>
    <lineage>
        <taxon>Eukaryota</taxon>
        <taxon>Fungi</taxon>
        <taxon>Dikarya</taxon>
        <taxon>Ascomycota</taxon>
        <taxon>Pezizomycotina</taxon>
        <taxon>Eurotiomycetes</taxon>
        <taxon>Eurotiomycetidae</taxon>
        <taxon>Onygenales</taxon>
        <taxon>Onygenaceae</taxon>
        <taxon>Uncinocarpus</taxon>
    </lineage>
</organism>
<evidence type="ECO:0000313" key="2">
    <source>
        <dbReference type="EMBL" id="EEP82801.1"/>
    </source>
</evidence>
<evidence type="ECO:0000259" key="1">
    <source>
        <dbReference type="Pfam" id="PF01636"/>
    </source>
</evidence>
<dbReference type="SUPFAM" id="SSF56112">
    <property type="entry name" value="Protein kinase-like (PK-like)"/>
    <property type="match status" value="1"/>
</dbReference>
<name>C4JZR5_UNCRE</name>
<dbReference type="PANTHER" id="PTHR36091:SF2">
    <property type="entry name" value="AMINOGLYCOSIDE PHOSPHOTRANSFERASE DOMAIN-CONTAINING PROTEIN"/>
    <property type="match status" value="1"/>
</dbReference>
<keyword evidence="3" id="KW-1185">Reference proteome</keyword>
<dbReference type="EMBL" id="CH476619">
    <property type="protein sequence ID" value="EEP82801.1"/>
    <property type="molecule type" value="Genomic_DNA"/>
</dbReference>
<dbReference type="eggNOG" id="ENOG502SHU0">
    <property type="taxonomic scope" value="Eukaryota"/>
</dbReference>
<dbReference type="InParanoid" id="C4JZR5"/>
<dbReference type="HOGENOM" id="CLU_019189_13_0_1"/>